<feature type="repeat" description="PPR" evidence="2">
    <location>
        <begin position="133"/>
        <end position="167"/>
    </location>
</feature>
<sequence>MRVQLHPGSTRNDVAVAVSSLLPEWQRQPKFAMRTLKNLSQAKLPGAAWHVLQIMEEASIETNVFHYSAAINACEKAGEWMLALAVVVGMQEKEVMPNTVTMNSAISACEKAEEWTWALHFLDAMPGTSLTRDVISYTSTMNACAKAFLWETALQLFDSMSLEAVVPNTRTYNGAISAFAQAGRWRPALQMLDVMASRALKPNTFSYNAALNACDKGGQWQWAIHLLFYMQQHKVPLDHVSYCTAMTALARDGHWMEAILLLGTMPRPTAAAFTAVISSCERSSQWQVALDVLFSDGHAHLMPYNAAASACEKGTQWPMALHLFASAHTRTLRADFWANYRKNRLSPYETDSNVFFRSGLLPACPEILAWLVSTCFVQFDFDYETEDVGTLNSVMVACEKGSEWERALTALQLLPLEEADVFVLTTALSAMSRSGSLWEGALELLSQARSLTIPPNAKSFGAALSACKEHWEASLALLESMQKVEVEPGAPHIGVVARALKGCDVEGFLEVFRRKWAKRAKQQDPKLEGSSSTLLGVRHGVIGTNKPPDMETEAFVAQLSRELGFSLYTASRLDYPTSGALPVAFGEGSVDWLEVQFAARSVEKEYLCVCEGPPLDSGVVELPLFTDRYERGGARTVVCTKRGLPARTDYEVISKVTAERSNESNVSGNEIMLVKVKPLTGRTHQIRVHMASLGRPILGDMTYGQKERSLIPMRRLFLHCKKVVVRDLAGEVFTIEASLPKDLQQILQSISLCFSD</sequence>
<organism evidence="4 5">
    <name type="scientific">Durusdinium trenchii</name>
    <dbReference type="NCBI Taxonomy" id="1381693"/>
    <lineage>
        <taxon>Eukaryota</taxon>
        <taxon>Sar</taxon>
        <taxon>Alveolata</taxon>
        <taxon>Dinophyceae</taxon>
        <taxon>Suessiales</taxon>
        <taxon>Symbiodiniaceae</taxon>
        <taxon>Durusdinium</taxon>
    </lineage>
</organism>
<feature type="repeat" description="PPR" evidence="2">
    <location>
        <begin position="203"/>
        <end position="237"/>
    </location>
</feature>
<dbReference type="InterPro" id="IPR051240">
    <property type="entry name" value="Mito_RNA-Proc/Resp"/>
</dbReference>
<dbReference type="Gene3D" id="3.30.2350.10">
    <property type="entry name" value="Pseudouridine synthase"/>
    <property type="match status" value="1"/>
</dbReference>
<gene>
    <name evidence="4" type="ORF">CCMP2556_LOCUS26720</name>
</gene>
<dbReference type="Pfam" id="PF01535">
    <property type="entry name" value="PPR"/>
    <property type="match status" value="2"/>
</dbReference>
<evidence type="ECO:0000256" key="2">
    <source>
        <dbReference type="PROSITE-ProRule" id="PRU00708"/>
    </source>
</evidence>
<dbReference type="EMBL" id="CAXAMN010018846">
    <property type="protein sequence ID" value="CAK9053130.1"/>
    <property type="molecule type" value="Genomic_DNA"/>
</dbReference>
<feature type="repeat" description="PPR" evidence="2">
    <location>
        <begin position="168"/>
        <end position="202"/>
    </location>
</feature>
<evidence type="ECO:0000313" key="5">
    <source>
        <dbReference type="Proteomes" id="UP001642484"/>
    </source>
</evidence>
<accession>A0ABP0MNT9</accession>
<proteinExistence type="predicted"/>
<dbReference type="Pfam" id="PF13041">
    <property type="entry name" value="PPR_2"/>
    <property type="match status" value="1"/>
</dbReference>
<dbReference type="InterPro" id="IPR011990">
    <property type="entry name" value="TPR-like_helical_dom_sf"/>
</dbReference>
<feature type="domain" description="Pseudouridine synthase RsuA/RluA-like" evidence="3">
    <location>
        <begin position="558"/>
        <end position="692"/>
    </location>
</feature>
<dbReference type="Proteomes" id="UP001642484">
    <property type="component" value="Unassembled WGS sequence"/>
</dbReference>
<keyword evidence="1" id="KW-0677">Repeat</keyword>
<dbReference type="InterPro" id="IPR002885">
    <property type="entry name" value="PPR_rpt"/>
</dbReference>
<dbReference type="CDD" id="cd02869">
    <property type="entry name" value="PseudoU_synth_RluA_like"/>
    <property type="match status" value="1"/>
</dbReference>
<dbReference type="Pfam" id="PF00849">
    <property type="entry name" value="PseudoU_synth_2"/>
    <property type="match status" value="1"/>
</dbReference>
<dbReference type="PANTHER" id="PTHR47933">
    <property type="entry name" value="PENTATRICOPEPTIDE REPEAT-CONTAINING PROTEIN 1, MITOCHONDRIAL"/>
    <property type="match status" value="1"/>
</dbReference>
<dbReference type="Gene3D" id="1.25.40.10">
    <property type="entry name" value="Tetratricopeptide repeat domain"/>
    <property type="match status" value="3"/>
</dbReference>
<dbReference type="Pfam" id="PF13812">
    <property type="entry name" value="PPR_3"/>
    <property type="match status" value="1"/>
</dbReference>
<dbReference type="NCBIfam" id="TIGR00756">
    <property type="entry name" value="PPR"/>
    <property type="match status" value="2"/>
</dbReference>
<evidence type="ECO:0000256" key="1">
    <source>
        <dbReference type="ARBA" id="ARBA00022737"/>
    </source>
</evidence>
<evidence type="ECO:0000313" key="4">
    <source>
        <dbReference type="EMBL" id="CAK9053130.1"/>
    </source>
</evidence>
<dbReference type="PANTHER" id="PTHR47933:SF11">
    <property type="entry name" value="PENTATRICOPEPTIDE REPEAT-CONTAINING PROTEIN 2"/>
    <property type="match status" value="1"/>
</dbReference>
<dbReference type="InterPro" id="IPR020103">
    <property type="entry name" value="PsdUridine_synth_cat_dom_sf"/>
</dbReference>
<dbReference type="PROSITE" id="PS51375">
    <property type="entry name" value="PPR"/>
    <property type="match status" value="4"/>
</dbReference>
<feature type="repeat" description="PPR" evidence="2">
    <location>
        <begin position="63"/>
        <end position="97"/>
    </location>
</feature>
<evidence type="ECO:0000259" key="3">
    <source>
        <dbReference type="Pfam" id="PF00849"/>
    </source>
</evidence>
<dbReference type="SUPFAM" id="SSF55120">
    <property type="entry name" value="Pseudouridine synthase"/>
    <property type="match status" value="1"/>
</dbReference>
<protein>
    <recommendedName>
        <fullName evidence="3">Pseudouridine synthase RsuA/RluA-like domain-containing protein</fullName>
    </recommendedName>
</protein>
<keyword evidence="5" id="KW-1185">Reference proteome</keyword>
<name>A0ABP0MNT9_9DINO</name>
<comment type="caution">
    <text evidence="4">The sequence shown here is derived from an EMBL/GenBank/DDBJ whole genome shotgun (WGS) entry which is preliminary data.</text>
</comment>
<reference evidence="4 5" key="1">
    <citation type="submission" date="2024-02" db="EMBL/GenBank/DDBJ databases">
        <authorList>
            <person name="Chen Y."/>
            <person name="Shah S."/>
            <person name="Dougan E. K."/>
            <person name="Thang M."/>
            <person name="Chan C."/>
        </authorList>
    </citation>
    <scope>NUCLEOTIDE SEQUENCE [LARGE SCALE GENOMIC DNA]</scope>
</reference>
<dbReference type="InterPro" id="IPR006145">
    <property type="entry name" value="PsdUridine_synth_RsuA/RluA"/>
</dbReference>